<dbReference type="RefSeq" id="WP_019618670.1">
    <property type="nucleotide sequence ID" value="NZ_JBHUNE010000009.1"/>
</dbReference>
<dbReference type="Pfam" id="PF02482">
    <property type="entry name" value="Ribosomal_S30AE"/>
    <property type="match status" value="1"/>
</dbReference>
<comment type="subcellular location">
    <subcellularLocation>
        <location evidence="2">Cytoplasm</location>
    </subcellularLocation>
</comment>
<dbReference type="EMBL" id="JBHUNE010000009">
    <property type="protein sequence ID" value="MFD2759156.1"/>
    <property type="molecule type" value="Genomic_DNA"/>
</dbReference>
<dbReference type="SUPFAM" id="SSF69754">
    <property type="entry name" value="Ribosome binding protein Y (YfiA homologue)"/>
    <property type="match status" value="1"/>
</dbReference>
<dbReference type="PANTHER" id="PTHR33231">
    <property type="entry name" value="30S RIBOSOMAL PROTEIN"/>
    <property type="match status" value="1"/>
</dbReference>
<evidence type="ECO:0000256" key="1">
    <source>
        <dbReference type="ARBA" id="ARBA00022845"/>
    </source>
</evidence>
<gene>
    <name evidence="2 4" type="primary">hpf</name>
    <name evidence="4" type="ORF">ACFSW7_12300</name>
</gene>
<dbReference type="PANTHER" id="PTHR33231:SF1">
    <property type="entry name" value="30S RIBOSOMAL PROTEIN"/>
    <property type="match status" value="1"/>
</dbReference>
<dbReference type="Gene3D" id="3.30.160.100">
    <property type="entry name" value="Ribosome hibernation promotion factor-like"/>
    <property type="match status" value="1"/>
</dbReference>
<evidence type="ECO:0000256" key="2">
    <source>
        <dbReference type="HAMAP-Rule" id="MF_00839"/>
    </source>
</evidence>
<dbReference type="CDD" id="cd00552">
    <property type="entry name" value="RaiA"/>
    <property type="match status" value="1"/>
</dbReference>
<evidence type="ECO:0000313" key="4">
    <source>
        <dbReference type="EMBL" id="MFD2759156.1"/>
    </source>
</evidence>
<name>A0ABW5V158_9MICO</name>
<reference evidence="5" key="1">
    <citation type="journal article" date="2019" name="Int. J. Syst. Evol. Microbiol.">
        <title>The Global Catalogue of Microorganisms (GCM) 10K type strain sequencing project: providing services to taxonomists for standard genome sequencing and annotation.</title>
        <authorList>
            <consortium name="The Broad Institute Genomics Platform"/>
            <consortium name="The Broad Institute Genome Sequencing Center for Infectious Disease"/>
            <person name="Wu L."/>
            <person name="Ma J."/>
        </authorList>
    </citation>
    <scope>NUCLEOTIDE SEQUENCE [LARGE SCALE GENOMIC DNA]</scope>
    <source>
        <strain evidence="5">TISTR 1514</strain>
    </source>
</reference>
<evidence type="ECO:0000313" key="5">
    <source>
        <dbReference type="Proteomes" id="UP001597492"/>
    </source>
</evidence>
<protein>
    <recommendedName>
        <fullName evidence="2">Ribosome hibernation promoting factor</fullName>
        <shortName evidence="2">HPF</shortName>
    </recommendedName>
</protein>
<comment type="caution">
    <text evidence="4">The sequence shown here is derived from an EMBL/GenBank/DDBJ whole genome shotgun (WGS) entry which is preliminary data.</text>
</comment>
<dbReference type="InterPro" id="IPR032528">
    <property type="entry name" value="Ribosom_S30AE_C"/>
</dbReference>
<comment type="similarity">
    <text evidence="2">Belongs to the HPF/YfiA ribosome-associated protein family. Long HPF subfamily.</text>
</comment>
<dbReference type="InterPro" id="IPR038416">
    <property type="entry name" value="Ribosom_S30AE_C_sf"/>
</dbReference>
<comment type="function">
    <text evidence="2">Required for dimerization of active 70S ribosomes into 100S ribosomes in stationary phase; 100S ribosomes are translationally inactive and sometimes present during exponential growth.</text>
</comment>
<feature type="domain" description="Sigma 54 modulation/S30EA ribosomal protein C-terminal" evidence="3">
    <location>
        <begin position="154"/>
        <end position="208"/>
    </location>
</feature>
<dbReference type="InterPro" id="IPR003489">
    <property type="entry name" value="RHF/RaiA"/>
</dbReference>
<comment type="subunit">
    <text evidence="2">Interacts with 100S ribosomes.</text>
</comment>
<accession>A0ABW5V158</accession>
<keyword evidence="1 2" id="KW-0810">Translation regulation</keyword>
<dbReference type="NCBIfam" id="TIGR00741">
    <property type="entry name" value="yfiA"/>
    <property type="match status" value="1"/>
</dbReference>
<dbReference type="Gene3D" id="3.30.505.50">
    <property type="entry name" value="Sigma 54 modulation/S30EA ribosomal protein, C-terminal domain"/>
    <property type="match status" value="1"/>
</dbReference>
<proteinExistence type="inferred from homology"/>
<organism evidence="4 5">
    <name type="scientific">Gulosibacter faecalis</name>
    <dbReference type="NCBI Taxonomy" id="272240"/>
    <lineage>
        <taxon>Bacteria</taxon>
        <taxon>Bacillati</taxon>
        <taxon>Actinomycetota</taxon>
        <taxon>Actinomycetes</taxon>
        <taxon>Micrococcales</taxon>
        <taxon>Microbacteriaceae</taxon>
        <taxon>Gulosibacter</taxon>
    </lineage>
</organism>
<keyword evidence="2" id="KW-0963">Cytoplasm</keyword>
<dbReference type="InterPro" id="IPR034694">
    <property type="entry name" value="HPF_long/plastid"/>
</dbReference>
<dbReference type="HAMAP" id="MF_00839">
    <property type="entry name" value="HPF"/>
    <property type="match status" value="1"/>
</dbReference>
<evidence type="ECO:0000259" key="3">
    <source>
        <dbReference type="Pfam" id="PF16321"/>
    </source>
</evidence>
<keyword evidence="5" id="KW-1185">Reference proteome</keyword>
<dbReference type="Pfam" id="PF16321">
    <property type="entry name" value="Ribosom_S30AE_C"/>
    <property type="match status" value="1"/>
</dbReference>
<dbReference type="InterPro" id="IPR050574">
    <property type="entry name" value="HPF/YfiA_ribosome-assoc"/>
</dbReference>
<dbReference type="Proteomes" id="UP001597492">
    <property type="component" value="Unassembled WGS sequence"/>
</dbReference>
<sequence>MDVTISGRNTEIPDRFREYAEEKVTAKVQQLSERAQTIEVKLKRRTDRAGNILDKGKVEITVFGPFPTIRAEAEAGDKYAAFDIALDKLVERMRRMKDKKKHRHGGQSLADASAKDFANLDIVPADTGVIDVVSGQAQPAATVDVEGEKFDDYNPIVIREKVFAPKRMTADEAVDHMELLGHDFFLFIEAGAERPAVVYRRRGWDYGVIALDENGAAEIDEEVEADLDAVSEASSVA</sequence>
<dbReference type="InterPro" id="IPR036567">
    <property type="entry name" value="RHF-like"/>
</dbReference>